<evidence type="ECO:0000313" key="1">
    <source>
        <dbReference type="EMBL" id="SMC38390.1"/>
    </source>
</evidence>
<dbReference type="STRING" id="1122930.SAMN02745168_0625"/>
<proteinExistence type="predicted"/>
<dbReference type="AlphaFoldDB" id="A0A1W1YQ96"/>
<dbReference type="Proteomes" id="UP000192790">
    <property type="component" value="Unassembled WGS sequence"/>
</dbReference>
<dbReference type="RefSeq" id="WP_084233247.1">
    <property type="nucleotide sequence ID" value="NZ_FWXW01000001.1"/>
</dbReference>
<keyword evidence="2" id="KW-1185">Reference proteome</keyword>
<dbReference type="EMBL" id="FWXW01000001">
    <property type="protein sequence ID" value="SMC38390.1"/>
    <property type="molecule type" value="Genomic_DNA"/>
</dbReference>
<accession>A0A1W1YQ96</accession>
<evidence type="ECO:0000313" key="2">
    <source>
        <dbReference type="Proteomes" id="UP000192790"/>
    </source>
</evidence>
<sequence length="159" mass="18373">MTNEQSNTARIIDPTPEQIIAALEYCWFSMECGRYPCVDCYLYRHRDEHGYVPNRLRSSGCRPCSQRLAMDTIALIDRLSDFEHSQCAKLLEEVGKLRAELAESQRRENAAVDDLTDACYQPWGEIDKCKYCAKGKTRMCKVGECYFEHRGPQDAMEKE</sequence>
<organism evidence="1 2">
    <name type="scientific">Papillibacter cinnamivorans DSM 12816</name>
    <dbReference type="NCBI Taxonomy" id="1122930"/>
    <lineage>
        <taxon>Bacteria</taxon>
        <taxon>Bacillati</taxon>
        <taxon>Bacillota</taxon>
        <taxon>Clostridia</taxon>
        <taxon>Eubacteriales</taxon>
        <taxon>Oscillospiraceae</taxon>
        <taxon>Papillibacter</taxon>
    </lineage>
</organism>
<protein>
    <submittedName>
        <fullName evidence="1">Uncharacterized protein</fullName>
    </submittedName>
</protein>
<reference evidence="1 2" key="1">
    <citation type="submission" date="2017-04" db="EMBL/GenBank/DDBJ databases">
        <authorList>
            <person name="Afonso C.L."/>
            <person name="Miller P.J."/>
            <person name="Scott M.A."/>
            <person name="Spackman E."/>
            <person name="Goraichik I."/>
            <person name="Dimitrov K.M."/>
            <person name="Suarez D.L."/>
            <person name="Swayne D.E."/>
        </authorList>
    </citation>
    <scope>NUCLEOTIDE SEQUENCE [LARGE SCALE GENOMIC DNA]</scope>
    <source>
        <strain evidence="1 2">DSM 12816</strain>
    </source>
</reference>
<name>A0A1W1YQ96_9FIRM</name>
<gene>
    <name evidence="1" type="ORF">SAMN02745168_0625</name>
</gene>